<keyword evidence="1" id="KW-1133">Transmembrane helix</keyword>
<organism evidence="2">
    <name type="scientific">marine sediment metagenome</name>
    <dbReference type="NCBI Taxonomy" id="412755"/>
    <lineage>
        <taxon>unclassified sequences</taxon>
        <taxon>metagenomes</taxon>
        <taxon>ecological metagenomes</taxon>
    </lineage>
</organism>
<evidence type="ECO:0000313" key="2">
    <source>
        <dbReference type="EMBL" id="GAI09736.1"/>
    </source>
</evidence>
<keyword evidence="1" id="KW-0472">Membrane</keyword>
<proteinExistence type="predicted"/>
<accession>X1LV90</accession>
<dbReference type="AlphaFoldDB" id="X1LV90"/>
<feature type="transmembrane region" description="Helical" evidence="1">
    <location>
        <begin position="65"/>
        <end position="82"/>
    </location>
</feature>
<name>X1LV90_9ZZZZ</name>
<feature type="non-terminal residue" evidence="2">
    <location>
        <position position="86"/>
    </location>
</feature>
<gene>
    <name evidence="2" type="ORF">S06H3_12725</name>
</gene>
<feature type="transmembrane region" description="Helical" evidence="1">
    <location>
        <begin position="31"/>
        <end position="53"/>
    </location>
</feature>
<keyword evidence="1" id="KW-0812">Transmembrane</keyword>
<reference evidence="2" key="1">
    <citation type="journal article" date="2014" name="Front. Microbiol.">
        <title>High frequency of phylogenetically diverse reductive dehalogenase-homologous genes in deep subseafloor sedimentary metagenomes.</title>
        <authorList>
            <person name="Kawai M."/>
            <person name="Futagami T."/>
            <person name="Toyoda A."/>
            <person name="Takaki Y."/>
            <person name="Nishi S."/>
            <person name="Hori S."/>
            <person name="Arai W."/>
            <person name="Tsubouchi T."/>
            <person name="Morono Y."/>
            <person name="Uchiyama I."/>
            <person name="Ito T."/>
            <person name="Fujiyama A."/>
            <person name="Inagaki F."/>
            <person name="Takami H."/>
        </authorList>
    </citation>
    <scope>NUCLEOTIDE SEQUENCE</scope>
    <source>
        <strain evidence="2">Expedition CK06-06</strain>
    </source>
</reference>
<evidence type="ECO:0000256" key="1">
    <source>
        <dbReference type="SAM" id="Phobius"/>
    </source>
</evidence>
<protein>
    <submittedName>
        <fullName evidence="2">Uncharacterized protein</fullName>
    </submittedName>
</protein>
<dbReference type="EMBL" id="BARV01006218">
    <property type="protein sequence ID" value="GAI09736.1"/>
    <property type="molecule type" value="Genomic_DNA"/>
</dbReference>
<sequence length="86" mass="9609">MKLEQSDLEKLAQLRAKKRVDSWSEQFKSPWTWLSILLGFAGLPILIMVWAGAFDPNSLIDLRGAIGVTLLAGTIATLLWLAQKAW</sequence>
<comment type="caution">
    <text evidence="2">The sequence shown here is derived from an EMBL/GenBank/DDBJ whole genome shotgun (WGS) entry which is preliminary data.</text>
</comment>